<dbReference type="Pfam" id="PF13489">
    <property type="entry name" value="Methyltransf_23"/>
    <property type="match status" value="1"/>
</dbReference>
<gene>
    <name evidence="3" type="ORF">BKA59DRAFT_394958</name>
</gene>
<keyword evidence="4" id="KW-1185">Reference proteome</keyword>
<dbReference type="SUPFAM" id="SSF53335">
    <property type="entry name" value="S-adenosyl-L-methionine-dependent methyltransferases"/>
    <property type="match status" value="1"/>
</dbReference>
<proteinExistence type="inferred from homology"/>
<comment type="caution">
    <text evidence="3">The sequence shown here is derived from an EMBL/GenBank/DDBJ whole genome shotgun (WGS) entry which is preliminary data.</text>
</comment>
<comment type="similarity">
    <text evidence="1">Belongs to the methyltransferase superfamily. LaeA methyltransferase family.</text>
</comment>
<dbReference type="InterPro" id="IPR029063">
    <property type="entry name" value="SAM-dependent_MTases_sf"/>
</dbReference>
<dbReference type="PANTHER" id="PTHR43591:SF24">
    <property type="entry name" value="2-METHOXY-6-POLYPRENYL-1,4-BENZOQUINOL METHYLASE, MITOCHONDRIAL"/>
    <property type="match status" value="1"/>
</dbReference>
<dbReference type="PANTHER" id="PTHR43591">
    <property type="entry name" value="METHYLTRANSFERASE"/>
    <property type="match status" value="1"/>
</dbReference>
<dbReference type="CDD" id="cd02440">
    <property type="entry name" value="AdoMet_MTases"/>
    <property type="match status" value="1"/>
</dbReference>
<feature type="region of interest" description="Disordered" evidence="2">
    <location>
        <begin position="1"/>
        <end position="33"/>
    </location>
</feature>
<dbReference type="AlphaFoldDB" id="A0A8K0S145"/>
<dbReference type="Proteomes" id="UP000813427">
    <property type="component" value="Unassembled WGS sequence"/>
</dbReference>
<dbReference type="OrthoDB" id="2013972at2759"/>
<keyword evidence="3" id="KW-0808">Transferase</keyword>
<reference evidence="3" key="1">
    <citation type="journal article" date="2021" name="Nat. Commun.">
        <title>Genetic determinants of endophytism in the Arabidopsis root mycobiome.</title>
        <authorList>
            <person name="Mesny F."/>
            <person name="Miyauchi S."/>
            <person name="Thiergart T."/>
            <person name="Pickel B."/>
            <person name="Atanasova L."/>
            <person name="Karlsson M."/>
            <person name="Huettel B."/>
            <person name="Barry K.W."/>
            <person name="Haridas S."/>
            <person name="Chen C."/>
            <person name="Bauer D."/>
            <person name="Andreopoulos W."/>
            <person name="Pangilinan J."/>
            <person name="LaButti K."/>
            <person name="Riley R."/>
            <person name="Lipzen A."/>
            <person name="Clum A."/>
            <person name="Drula E."/>
            <person name="Henrissat B."/>
            <person name="Kohler A."/>
            <person name="Grigoriev I.V."/>
            <person name="Martin F.M."/>
            <person name="Hacquard S."/>
        </authorList>
    </citation>
    <scope>NUCLEOTIDE SEQUENCE</scope>
    <source>
        <strain evidence="3">MPI-SDFR-AT-0068</strain>
    </source>
</reference>
<dbReference type="EMBL" id="JAGPXF010000003">
    <property type="protein sequence ID" value="KAH7251150.1"/>
    <property type="molecule type" value="Genomic_DNA"/>
</dbReference>
<dbReference type="GO" id="GO:0032259">
    <property type="term" value="P:methylation"/>
    <property type="evidence" value="ECO:0007669"/>
    <property type="project" value="UniProtKB-KW"/>
</dbReference>
<keyword evidence="3" id="KW-0489">Methyltransferase</keyword>
<dbReference type="GO" id="GO:0008168">
    <property type="term" value="F:methyltransferase activity"/>
    <property type="evidence" value="ECO:0007669"/>
    <property type="project" value="UniProtKB-KW"/>
</dbReference>
<accession>A0A8K0S145</accession>
<protein>
    <submittedName>
        <fullName evidence="3">S-adenosyl-L-methionine-dependent methyltransferase</fullName>
    </submittedName>
</protein>
<evidence type="ECO:0000313" key="4">
    <source>
        <dbReference type="Proteomes" id="UP000813427"/>
    </source>
</evidence>
<evidence type="ECO:0000256" key="1">
    <source>
        <dbReference type="ARBA" id="ARBA00038158"/>
    </source>
</evidence>
<name>A0A8K0S145_9HYPO</name>
<sequence>MNEPTVNHEPVILPDEENELDGDSSIGSYNLPNDDLEKQRLDLQHNMTIMMLDNRLGLAPPNEPGVNVKRVLDVGTGTGIWAIDYADEHPDTQVVGVDLSPIQPDFVPPNVEFFIDDIEEPWTFSEPFDYIHSRLMTFTNTSNTEQCSYQSSNLVPGGYVELIEIDLPAKSDDNTLTEDHNLSKLIRLLDEASTKIGRPFQDNKKNKDILRDAGFVDIVETVFKWPTNSWPRDKKYKEIGQWHNVNMDAFKGLEALSIAVLTRVLGWSQDEVVIFLAKVRKEFNNKSIHAYWPVYSTYGRRPIE</sequence>
<dbReference type="Gene3D" id="3.40.50.150">
    <property type="entry name" value="Vaccinia Virus protein VP39"/>
    <property type="match status" value="1"/>
</dbReference>
<organism evidence="3 4">
    <name type="scientific">Fusarium tricinctum</name>
    <dbReference type="NCBI Taxonomy" id="61284"/>
    <lineage>
        <taxon>Eukaryota</taxon>
        <taxon>Fungi</taxon>
        <taxon>Dikarya</taxon>
        <taxon>Ascomycota</taxon>
        <taxon>Pezizomycotina</taxon>
        <taxon>Sordariomycetes</taxon>
        <taxon>Hypocreomycetidae</taxon>
        <taxon>Hypocreales</taxon>
        <taxon>Nectriaceae</taxon>
        <taxon>Fusarium</taxon>
        <taxon>Fusarium tricinctum species complex</taxon>
    </lineage>
</organism>
<evidence type="ECO:0000313" key="3">
    <source>
        <dbReference type="EMBL" id="KAH7251150.1"/>
    </source>
</evidence>
<evidence type="ECO:0000256" key="2">
    <source>
        <dbReference type="SAM" id="MobiDB-lite"/>
    </source>
</evidence>